<dbReference type="Gene3D" id="3.40.30.10">
    <property type="entry name" value="Glutaredoxin"/>
    <property type="match status" value="4"/>
</dbReference>
<dbReference type="InterPro" id="IPR010357">
    <property type="entry name" value="TXNDC17_dom"/>
</dbReference>
<dbReference type="Proteomes" id="UP000284657">
    <property type="component" value="Unassembled WGS sequence"/>
</dbReference>
<accession>A0A3R7JHN5</accession>
<organism evidence="5 6">
    <name type="scientific">Phytophthora kernoviae</name>
    <dbReference type="NCBI Taxonomy" id="325452"/>
    <lineage>
        <taxon>Eukaryota</taxon>
        <taxon>Sar</taxon>
        <taxon>Stramenopiles</taxon>
        <taxon>Oomycota</taxon>
        <taxon>Peronosporomycetes</taxon>
        <taxon>Peronosporales</taxon>
        <taxon>Peronosporaceae</taxon>
        <taxon>Phytophthora</taxon>
    </lineage>
</organism>
<feature type="domain" description="Rhodanese" evidence="4">
    <location>
        <begin position="240"/>
        <end position="356"/>
    </location>
</feature>
<feature type="compositionally biased region" description="Basic and acidic residues" evidence="2">
    <location>
        <begin position="438"/>
        <end position="455"/>
    </location>
</feature>
<feature type="domain" description="Rhodanese" evidence="4">
    <location>
        <begin position="100"/>
        <end position="207"/>
    </location>
</feature>
<sequence>MLSRNNRAWGGSRGEYGHRWLGRNVCLPVVAMFVVVYCMFMVRTSLSTLMVHRHEGQDGGGDEKLAASKVNVPDDVPRSISALVSSSWLRNARETNQLTLLVLDCNDPDAFPQGHIPQAIPFTFASSLLKDQTPKATNVISKDNFRGIVKLLQIPKDATIVFYDDKKSLNAARIWWVFRHYGFPVRQLKVLDGGLKQWLADGNEMATGEPEVPDRSAELWDNVVNTHVLVGFDAVQRGIADPATQFVDARSPEEYSGKDADGNAHVGHVPGAVNFNWVDAIDADHNGQFKPKTELDTILVEKLHLDKDKPVITYCQRAIRGAHLAFTLEQVLEFKNVKIYENSMLQYLNRDDSQVETSRSYDVPMTLWLRRNIWLIAAVTLVIIYCIFMVRTTMWARAFDEQEQQKELQNEGDTMDSNAMKSALAALKEMGALKGEELQEQVEEKAEEAAEDGRGQLDQGGGEQEAEAMPFEKRHDKVAGYNATLAYLQNYTTPIDSKENLFLFFTCSNAQGAQDDWTPHCGEAREKVYAAFAKSPSTNRLVTIYAGTREDWRGGNEFTDDDDMRLKALPTVMRWDGGAPGALRSTWGVLVGQSVLYEPLLRYLFRNADEHDKKLVQPETLTKEIVTLKGYGQYRAYMEDYARSGTPYPLFMMMVSGRFQRNNRLWCPWCRQSEMPVEYAFYAYAPANAKLVLVETYDRRTANAQEEDQIAVTTHPLQADGEQQRLRGGDLLAAPTPLAPEPTVARLDPVHATFEAPAIPVVTTEPVRAFETPAIPVSTKEPVRSFADRHDVVSGYNAAMAYLANYTIPEGSDEQVYLFFTCGDDKGKQTTWRQMCGDASKIVYDIFAKSPSRNRLVTIHAGDKAYWSSPNAFFHDGDLRVKAIPSIMQWHGGRPGAKRATSGMIIEDGLLYEPLLRYLFKNVDVPDPLLAPATVATKEIIQLKGHSAYRSYMDGMAAGNPLSPLPEGPIFLFLIAGRIESNDRPWCPYCRYSEISVEYAFYAFAPKGARLVRVETVDSYKEWKNPVNNAWKGDTDLMIRGVPWMYRANFDAEGHRFTYDRLHERFDRPDALRGIFQGWKNPV</sequence>
<keyword evidence="3" id="KW-0472">Membrane</keyword>
<evidence type="ECO:0000256" key="2">
    <source>
        <dbReference type="SAM" id="MobiDB-lite"/>
    </source>
</evidence>
<dbReference type="InterPro" id="IPR036873">
    <property type="entry name" value="Rhodanese-like_dom_sf"/>
</dbReference>
<dbReference type="Gene3D" id="3.40.250.10">
    <property type="entry name" value="Rhodanese-like domain"/>
    <property type="match status" value="2"/>
</dbReference>
<evidence type="ECO:0000256" key="3">
    <source>
        <dbReference type="SAM" id="Phobius"/>
    </source>
</evidence>
<dbReference type="InterPro" id="IPR045108">
    <property type="entry name" value="TXNDC17-like"/>
</dbReference>
<feature type="region of interest" description="Disordered" evidence="2">
    <location>
        <begin position="438"/>
        <end position="465"/>
    </location>
</feature>
<dbReference type="InterPro" id="IPR001763">
    <property type="entry name" value="Rhodanese-like_dom"/>
</dbReference>
<comment type="similarity">
    <text evidence="1">Belongs to the thioredoxin family.</text>
</comment>
<proteinExistence type="inferred from homology"/>
<comment type="caution">
    <text evidence="5">The sequence shown here is derived from an EMBL/GenBank/DDBJ whole genome shotgun (WGS) entry which is preliminary data.</text>
</comment>
<dbReference type="PANTHER" id="PTHR12452:SF0">
    <property type="entry name" value="THIOREDOXIN DOMAIN-CONTAINING PROTEIN 17"/>
    <property type="match status" value="1"/>
</dbReference>
<dbReference type="AlphaFoldDB" id="A0A3R7JHN5"/>
<dbReference type="SMART" id="SM00450">
    <property type="entry name" value="RHOD"/>
    <property type="match status" value="2"/>
</dbReference>
<dbReference type="CDD" id="cd01449">
    <property type="entry name" value="TST_Repeat_2"/>
    <property type="match status" value="1"/>
</dbReference>
<evidence type="ECO:0000313" key="5">
    <source>
        <dbReference type="EMBL" id="RLN56783.1"/>
    </source>
</evidence>
<reference evidence="5 6" key="1">
    <citation type="submission" date="2018-07" db="EMBL/GenBank/DDBJ databases">
        <title>Genome sequencing of oomycete isolates from Chile give support for New Zealand origin for Phytophthora kernoviae and make available the first Nothophytophthora sp. genome.</title>
        <authorList>
            <person name="Studholme D.J."/>
            <person name="Sanfuentes E."/>
            <person name="Panda P."/>
            <person name="Hill R."/>
            <person name="Sambles C."/>
            <person name="Grant M."/>
            <person name="Williams N.M."/>
            <person name="Mcdougal R.L."/>
        </authorList>
    </citation>
    <scope>NUCLEOTIDE SEQUENCE [LARGE SCALE GENOMIC DNA]</scope>
    <source>
        <strain evidence="5">Chile7</strain>
    </source>
</reference>
<keyword evidence="3" id="KW-1133">Transmembrane helix</keyword>
<evidence type="ECO:0000313" key="6">
    <source>
        <dbReference type="Proteomes" id="UP000284657"/>
    </source>
</evidence>
<dbReference type="PROSITE" id="PS50206">
    <property type="entry name" value="RHODANESE_3"/>
    <property type="match status" value="2"/>
</dbReference>
<feature type="transmembrane region" description="Helical" evidence="3">
    <location>
        <begin position="20"/>
        <end position="40"/>
    </location>
</feature>
<name>A0A3R7JHN5_9STRA</name>
<dbReference type="GO" id="GO:0047134">
    <property type="term" value="F:protein-disulfide reductase [NAD(P)H] activity"/>
    <property type="evidence" value="ECO:0007669"/>
    <property type="project" value="InterPro"/>
</dbReference>
<dbReference type="EMBL" id="MBAD02001234">
    <property type="protein sequence ID" value="RLN56783.1"/>
    <property type="molecule type" value="Genomic_DNA"/>
</dbReference>
<dbReference type="Pfam" id="PF00581">
    <property type="entry name" value="Rhodanese"/>
    <property type="match status" value="2"/>
</dbReference>
<protein>
    <recommendedName>
        <fullName evidence="4">Rhodanese domain-containing protein</fullName>
    </recommendedName>
</protein>
<evidence type="ECO:0000259" key="4">
    <source>
        <dbReference type="PROSITE" id="PS50206"/>
    </source>
</evidence>
<keyword evidence="3" id="KW-0812">Transmembrane</keyword>
<dbReference type="Pfam" id="PF06110">
    <property type="entry name" value="TXD17-like_Trx"/>
    <property type="match status" value="3"/>
</dbReference>
<feature type="transmembrane region" description="Helical" evidence="3">
    <location>
        <begin position="373"/>
        <end position="396"/>
    </location>
</feature>
<evidence type="ECO:0000256" key="1">
    <source>
        <dbReference type="ARBA" id="ARBA00008987"/>
    </source>
</evidence>
<gene>
    <name evidence="5" type="ORF">BBJ29_004291</name>
</gene>
<dbReference type="PANTHER" id="PTHR12452">
    <property type="entry name" value="42-9-9 PROTEIN-RELATED"/>
    <property type="match status" value="1"/>
</dbReference>
<dbReference type="GO" id="GO:0005829">
    <property type="term" value="C:cytosol"/>
    <property type="evidence" value="ECO:0007669"/>
    <property type="project" value="TreeGrafter"/>
</dbReference>
<dbReference type="SUPFAM" id="SSF52821">
    <property type="entry name" value="Rhodanese/Cell cycle control phosphatase"/>
    <property type="match status" value="2"/>
</dbReference>